<dbReference type="CDD" id="cd06529">
    <property type="entry name" value="S24_LexA-like"/>
    <property type="match status" value="1"/>
</dbReference>
<evidence type="ECO:0000256" key="4">
    <source>
        <dbReference type="ARBA" id="ARBA00022813"/>
    </source>
</evidence>
<dbReference type="AlphaFoldDB" id="A0A364RC77"/>
<gene>
    <name evidence="9" type="ORF">DP923_14805</name>
</gene>
<evidence type="ECO:0000256" key="2">
    <source>
        <dbReference type="ARBA" id="ARBA00022763"/>
    </source>
</evidence>
<dbReference type="EMBL" id="QMDV01000004">
    <property type="protein sequence ID" value="RAU81948.1"/>
    <property type="molecule type" value="Genomic_DNA"/>
</dbReference>
<dbReference type="InterPro" id="IPR006197">
    <property type="entry name" value="Peptidase_S24_LexA"/>
</dbReference>
<dbReference type="InterPro" id="IPR015927">
    <property type="entry name" value="Peptidase_S24_S26A/B/C"/>
</dbReference>
<dbReference type="GO" id="GO:0006281">
    <property type="term" value="P:DNA repair"/>
    <property type="evidence" value="ECO:0007669"/>
    <property type="project" value="UniProtKB-KW"/>
</dbReference>
<dbReference type="NCBIfam" id="NF007621">
    <property type="entry name" value="PRK10276.1"/>
    <property type="match status" value="1"/>
</dbReference>
<dbReference type="Pfam" id="PF00717">
    <property type="entry name" value="Peptidase_S24"/>
    <property type="match status" value="1"/>
</dbReference>
<comment type="similarity">
    <text evidence="1 7">Belongs to the peptidase S24 family.</text>
</comment>
<dbReference type="GO" id="GO:0003677">
    <property type="term" value="F:DNA binding"/>
    <property type="evidence" value="ECO:0007669"/>
    <property type="project" value="InterPro"/>
</dbReference>
<feature type="domain" description="Peptidase S24/S26A/S26B/S26C" evidence="8">
    <location>
        <begin position="35"/>
        <end position="147"/>
    </location>
</feature>
<accession>A0A364RC77</accession>
<comment type="caution">
    <text evidence="9">The sequence shown here is derived from an EMBL/GenBank/DDBJ whole genome shotgun (WGS) entry which is preliminary data.</text>
</comment>
<dbReference type="InterPro" id="IPR036286">
    <property type="entry name" value="LexA/Signal_pep-like_sf"/>
</dbReference>
<dbReference type="SUPFAM" id="SSF51306">
    <property type="entry name" value="LexA/Signal peptidase"/>
    <property type="match status" value="1"/>
</dbReference>
<reference evidence="9 10" key="1">
    <citation type="submission" date="2018-06" db="EMBL/GenBank/DDBJ databases">
        <authorList>
            <person name="Liu Z.-W."/>
        </authorList>
    </citation>
    <scope>NUCLEOTIDE SEQUENCE [LARGE SCALE GENOMIC DNA]</scope>
    <source>
        <strain evidence="9 10">2b14</strain>
    </source>
</reference>
<keyword evidence="2" id="KW-0227">DNA damage</keyword>
<evidence type="ECO:0000256" key="5">
    <source>
        <dbReference type="ARBA" id="ARBA00023204"/>
    </source>
</evidence>
<evidence type="ECO:0000256" key="1">
    <source>
        <dbReference type="ARBA" id="ARBA00007484"/>
    </source>
</evidence>
<keyword evidence="6" id="KW-0742">SOS response</keyword>
<keyword evidence="10" id="KW-1185">Reference proteome</keyword>
<dbReference type="GO" id="GO:0016787">
    <property type="term" value="F:hydrolase activity"/>
    <property type="evidence" value="ECO:0007669"/>
    <property type="project" value="UniProtKB-KW"/>
</dbReference>
<name>A0A364RC77_9BACT</name>
<protein>
    <submittedName>
        <fullName evidence="9">Peptidase S24</fullName>
    </submittedName>
</protein>
<keyword evidence="3 7" id="KW-0378">Hydrolase</keyword>
<evidence type="ECO:0000256" key="7">
    <source>
        <dbReference type="RuleBase" id="RU003991"/>
    </source>
</evidence>
<evidence type="ECO:0000256" key="3">
    <source>
        <dbReference type="ARBA" id="ARBA00022801"/>
    </source>
</evidence>
<dbReference type="Proteomes" id="UP000251692">
    <property type="component" value="Unassembled WGS sequence"/>
</dbReference>
<dbReference type="GO" id="GO:0009432">
    <property type="term" value="P:SOS response"/>
    <property type="evidence" value="ECO:0007669"/>
    <property type="project" value="UniProtKB-KW"/>
</dbReference>
<keyword evidence="4 7" id="KW-0068">Autocatalytic cleavage</keyword>
<evidence type="ECO:0000313" key="10">
    <source>
        <dbReference type="Proteomes" id="UP000251692"/>
    </source>
</evidence>
<dbReference type="GO" id="GO:0006355">
    <property type="term" value="P:regulation of DNA-templated transcription"/>
    <property type="evidence" value="ECO:0007669"/>
    <property type="project" value="InterPro"/>
</dbReference>
<keyword evidence="5" id="KW-0234">DNA repair</keyword>
<sequence>MKEIFTLPETTLAFPFEVLPQQALQELELPMLQPYIAAGFPSPADDYLEDHVNLRQLLIRNPTATYLVRVRGNSMEDANIYDEDILVVDRSIKASAGQILIGSVNGEFTVKRLVSKDNKLYLQPANQDFTTLEVTEDMDFKAWGVVIWALHQTAKIK</sequence>
<dbReference type="PRINTS" id="PR00726">
    <property type="entry name" value="LEXASERPTASE"/>
</dbReference>
<dbReference type="PANTHER" id="PTHR33516">
    <property type="entry name" value="LEXA REPRESSOR"/>
    <property type="match status" value="1"/>
</dbReference>
<evidence type="ECO:0000256" key="6">
    <source>
        <dbReference type="ARBA" id="ARBA00023236"/>
    </source>
</evidence>
<dbReference type="InterPro" id="IPR039418">
    <property type="entry name" value="LexA-like"/>
</dbReference>
<dbReference type="InterPro" id="IPR050077">
    <property type="entry name" value="LexA_repressor"/>
</dbReference>
<evidence type="ECO:0000259" key="8">
    <source>
        <dbReference type="Pfam" id="PF00717"/>
    </source>
</evidence>
<dbReference type="PANTHER" id="PTHR33516:SF2">
    <property type="entry name" value="LEXA REPRESSOR-RELATED"/>
    <property type="match status" value="1"/>
</dbReference>
<dbReference type="OrthoDB" id="9787787at2"/>
<reference evidence="9 10" key="2">
    <citation type="submission" date="2018-07" db="EMBL/GenBank/DDBJ databases">
        <title>Pontibacter sp. 2b14 genomic sequence and assembly.</title>
        <authorList>
            <person name="Du Z.-J."/>
        </authorList>
    </citation>
    <scope>NUCLEOTIDE SEQUENCE [LARGE SCALE GENOMIC DNA]</scope>
    <source>
        <strain evidence="9 10">2b14</strain>
    </source>
</reference>
<dbReference type="RefSeq" id="WP_112306626.1">
    <property type="nucleotide sequence ID" value="NZ_QMDV01000004.1"/>
</dbReference>
<dbReference type="Gene3D" id="2.10.109.10">
    <property type="entry name" value="Umud Fragment, subunit A"/>
    <property type="match status" value="1"/>
</dbReference>
<organism evidence="9 10">
    <name type="scientific">Pontibacter arcticus</name>
    <dbReference type="NCBI Taxonomy" id="2080288"/>
    <lineage>
        <taxon>Bacteria</taxon>
        <taxon>Pseudomonadati</taxon>
        <taxon>Bacteroidota</taxon>
        <taxon>Cytophagia</taxon>
        <taxon>Cytophagales</taxon>
        <taxon>Hymenobacteraceae</taxon>
        <taxon>Pontibacter</taxon>
    </lineage>
</organism>
<proteinExistence type="inferred from homology"/>
<evidence type="ECO:0000313" key="9">
    <source>
        <dbReference type="EMBL" id="RAU81948.1"/>
    </source>
</evidence>